<proteinExistence type="predicted"/>
<dbReference type="STRING" id="990371.SAMN05421813_10979"/>
<evidence type="ECO:0000313" key="1">
    <source>
        <dbReference type="EMBL" id="SDM30722.1"/>
    </source>
</evidence>
<sequence>MNELEIIKAIEKLENGELEIAELLEILDSIQILIG</sequence>
<keyword evidence="2" id="KW-1185">Reference proteome</keyword>
<organism evidence="1 2">
    <name type="scientific">Daejeonella rubra</name>
    <dbReference type="NCBI Taxonomy" id="990371"/>
    <lineage>
        <taxon>Bacteria</taxon>
        <taxon>Pseudomonadati</taxon>
        <taxon>Bacteroidota</taxon>
        <taxon>Sphingobacteriia</taxon>
        <taxon>Sphingobacteriales</taxon>
        <taxon>Sphingobacteriaceae</taxon>
        <taxon>Daejeonella</taxon>
    </lineage>
</organism>
<evidence type="ECO:0000313" key="2">
    <source>
        <dbReference type="Proteomes" id="UP000199226"/>
    </source>
</evidence>
<dbReference type="AlphaFoldDB" id="A0A1G9S5P3"/>
<name>A0A1G9S5P3_9SPHI</name>
<protein>
    <submittedName>
        <fullName evidence="1">Uncharacterized protein</fullName>
    </submittedName>
</protein>
<gene>
    <name evidence="1" type="ORF">SAMN05421813_10979</name>
</gene>
<reference evidence="2" key="1">
    <citation type="submission" date="2016-10" db="EMBL/GenBank/DDBJ databases">
        <authorList>
            <person name="Varghese N."/>
            <person name="Submissions S."/>
        </authorList>
    </citation>
    <scope>NUCLEOTIDE SEQUENCE [LARGE SCALE GENOMIC DNA]</scope>
    <source>
        <strain evidence="2">DSM 24536</strain>
    </source>
</reference>
<dbReference type="Proteomes" id="UP000199226">
    <property type="component" value="Unassembled WGS sequence"/>
</dbReference>
<accession>A0A1G9S5P3</accession>
<dbReference type="EMBL" id="FNHH01000009">
    <property type="protein sequence ID" value="SDM30722.1"/>
    <property type="molecule type" value="Genomic_DNA"/>
</dbReference>